<dbReference type="EMBL" id="AOGY02000065">
    <property type="protein sequence ID" value="EMY68749.1"/>
    <property type="molecule type" value="Genomic_DNA"/>
</dbReference>
<evidence type="ECO:0000256" key="1">
    <source>
        <dbReference type="SAM" id="Phobius"/>
    </source>
</evidence>
<feature type="transmembrane region" description="Helical" evidence="1">
    <location>
        <begin position="235"/>
        <end position="253"/>
    </location>
</feature>
<dbReference type="NCBIfam" id="NF047503">
    <property type="entry name" value="LB_137_fam"/>
    <property type="match status" value="1"/>
</dbReference>
<keyword evidence="1" id="KW-0472">Membrane</keyword>
<feature type="transmembrane region" description="Helical" evidence="1">
    <location>
        <begin position="293"/>
        <end position="314"/>
    </location>
</feature>
<proteinExistence type="predicted"/>
<feature type="transmembrane region" description="Helical" evidence="1">
    <location>
        <begin position="19"/>
        <end position="41"/>
    </location>
</feature>
<dbReference type="RefSeq" id="WP_002987157.1">
    <property type="nucleotide sequence ID" value="NZ_AOGY02000065.1"/>
</dbReference>
<dbReference type="Proteomes" id="UP000012227">
    <property type="component" value="Unassembled WGS sequence"/>
</dbReference>
<dbReference type="STRING" id="1218591.LEP1GSC199_1909"/>
<sequence>MIEIYHKIEIFPLVLGIHISFPSCLRASLLTYFIVFSFSALSADKIRLKSGEVLNGKVVNVTASHVEWQDQGKRYKFLNSEVLGIDVGYDGLPACADYKTFGEEDCDLILTKLNKTTASFSKKSSPLELEIIPIKKIATLKVSAEFGLPMERYIDSGVRGKWIFADKEIVGNFKSLERGKITIETESKTLESFDTLDFQSFEIQNRSVIVKVIKEETPKVIPGYAPITEKRYGKAAFIFGGALLSGLGMLYEYNASVNAINKDIEYIPSGDGKIFIFANTLNTDNYDFHRQRFLIYSVVFTSIITYSLIDSFYLGPMETKKENTNGVYLKPFLDMRPNVSSLGLGYQQFQKPNESFFYGFSFESKF</sequence>
<gene>
    <name evidence="2" type="ORF">LEP1GSC199_1909</name>
</gene>
<name>N1VXP4_9LEPT</name>
<organism evidence="2 3">
    <name type="scientific">Leptospira vanthielii serovar Holland str. Waz Holland = ATCC 700522</name>
    <dbReference type="NCBI Taxonomy" id="1218591"/>
    <lineage>
        <taxon>Bacteria</taxon>
        <taxon>Pseudomonadati</taxon>
        <taxon>Spirochaetota</taxon>
        <taxon>Spirochaetia</taxon>
        <taxon>Leptospirales</taxon>
        <taxon>Leptospiraceae</taxon>
        <taxon>Leptospira</taxon>
    </lineage>
</organism>
<dbReference type="AlphaFoldDB" id="N1VXP4"/>
<reference evidence="2 3" key="1">
    <citation type="submission" date="2013-03" db="EMBL/GenBank/DDBJ databases">
        <authorList>
            <person name="Harkins D.M."/>
            <person name="Durkin A.S."/>
            <person name="Brinkac L.M."/>
            <person name="Haft D.H."/>
            <person name="Selengut J.D."/>
            <person name="Sanka R."/>
            <person name="DePew J."/>
            <person name="Purushe J."/>
            <person name="Galloway R.L."/>
            <person name="Vinetz J.M."/>
            <person name="Sutton G.G."/>
            <person name="Nierman W.C."/>
            <person name="Fouts D.E."/>
        </authorList>
    </citation>
    <scope>NUCLEOTIDE SEQUENCE [LARGE SCALE GENOMIC DNA]</scope>
    <source>
        <strain evidence="2 3">Waz Holland</strain>
    </source>
</reference>
<keyword evidence="1" id="KW-0812">Transmembrane</keyword>
<evidence type="ECO:0000313" key="3">
    <source>
        <dbReference type="Proteomes" id="UP000012227"/>
    </source>
</evidence>
<accession>N1VXP4</accession>
<keyword evidence="1" id="KW-1133">Transmembrane helix</keyword>
<evidence type="ECO:0000313" key="2">
    <source>
        <dbReference type="EMBL" id="EMY68749.1"/>
    </source>
</evidence>
<comment type="caution">
    <text evidence="2">The sequence shown here is derived from an EMBL/GenBank/DDBJ whole genome shotgun (WGS) entry which is preliminary data.</text>
</comment>
<protein>
    <submittedName>
        <fullName evidence="2">Uncharacterized protein</fullName>
    </submittedName>
</protein>